<dbReference type="Pfam" id="PF13644">
    <property type="entry name" value="DKNYY"/>
    <property type="match status" value="1"/>
</dbReference>
<keyword evidence="1" id="KW-0732">Signal</keyword>
<dbReference type="Proteomes" id="UP000278983">
    <property type="component" value="Unassembled WGS sequence"/>
</dbReference>
<keyword evidence="3" id="KW-1185">Reference proteome</keyword>
<organism evidence="2 3">
    <name type="scientific">Prevotella koreensis</name>
    <dbReference type="NCBI Taxonomy" id="2490854"/>
    <lineage>
        <taxon>Bacteria</taxon>
        <taxon>Pseudomonadati</taxon>
        <taxon>Bacteroidota</taxon>
        <taxon>Bacteroidia</taxon>
        <taxon>Bacteroidales</taxon>
        <taxon>Prevotellaceae</taxon>
        <taxon>Prevotella</taxon>
    </lineage>
</organism>
<evidence type="ECO:0008006" key="4">
    <source>
        <dbReference type="Google" id="ProtNLM"/>
    </source>
</evidence>
<sequence>MKQIHFKTLRCSALLLFAAFTLSISAQTQQQKMKPYSLNRNKVYYQKQPIVEADYRSFVDLGFGYAKDRYNVYYLGRILPYVDPLTFSLRVAIQPYPDDYYPTDDDMYDRDDYYGYRITSNAVLFRGKKISDSPKSFRDLGWGYGKDNFDVFYMGEKMDGVFSSSFKVLEDGYAEDSFDTYYKGRKVK</sequence>
<dbReference type="RefSeq" id="WP_126679067.1">
    <property type="nucleotide sequence ID" value="NZ_RYYU01000001.1"/>
</dbReference>
<dbReference type="EMBL" id="RYYU01000001">
    <property type="protein sequence ID" value="RUL59972.1"/>
    <property type="molecule type" value="Genomic_DNA"/>
</dbReference>
<feature type="signal peptide" evidence="1">
    <location>
        <begin position="1"/>
        <end position="26"/>
    </location>
</feature>
<comment type="caution">
    <text evidence="2">The sequence shown here is derived from an EMBL/GenBank/DDBJ whole genome shotgun (WGS) entry which is preliminary data.</text>
</comment>
<gene>
    <name evidence="2" type="ORF">EHV08_09590</name>
</gene>
<reference evidence="2 3" key="1">
    <citation type="submission" date="2018-12" db="EMBL/GenBank/DDBJ databases">
        <title>Genome sequencing of Prevotella sp. KCOM 3155 (= JS262).</title>
        <authorList>
            <person name="Kook J.-K."/>
            <person name="Park S.-N."/>
            <person name="Lim Y.K."/>
        </authorList>
    </citation>
    <scope>NUCLEOTIDE SEQUENCE [LARGE SCALE GENOMIC DNA]</scope>
    <source>
        <strain evidence="2 3">KCOM 3155</strain>
    </source>
</reference>
<feature type="chain" id="PRO_5019043984" description="DKNYY family protein" evidence="1">
    <location>
        <begin position="27"/>
        <end position="188"/>
    </location>
</feature>
<accession>A0A432LMD7</accession>
<evidence type="ECO:0000313" key="2">
    <source>
        <dbReference type="EMBL" id="RUL59972.1"/>
    </source>
</evidence>
<protein>
    <recommendedName>
        <fullName evidence="4">DKNYY family protein</fullName>
    </recommendedName>
</protein>
<evidence type="ECO:0000313" key="3">
    <source>
        <dbReference type="Proteomes" id="UP000278983"/>
    </source>
</evidence>
<dbReference type="InterPro" id="IPR027375">
    <property type="entry name" value="DKNYY"/>
</dbReference>
<name>A0A432LMD7_9BACT</name>
<evidence type="ECO:0000256" key="1">
    <source>
        <dbReference type="SAM" id="SignalP"/>
    </source>
</evidence>
<dbReference type="OrthoDB" id="2652472at2"/>
<dbReference type="AlphaFoldDB" id="A0A432LMD7"/>
<proteinExistence type="predicted"/>